<dbReference type="SMART" id="SM00418">
    <property type="entry name" value="HTH_ARSR"/>
    <property type="match status" value="1"/>
</dbReference>
<evidence type="ECO:0000256" key="3">
    <source>
        <dbReference type="ARBA" id="ARBA00023163"/>
    </source>
</evidence>
<evidence type="ECO:0000256" key="2">
    <source>
        <dbReference type="ARBA" id="ARBA00023125"/>
    </source>
</evidence>
<keyword evidence="2" id="KW-0238">DNA-binding</keyword>
<dbReference type="InterPro" id="IPR036390">
    <property type="entry name" value="WH_DNA-bd_sf"/>
</dbReference>
<name>A0ABW1P159_9PSEU</name>
<dbReference type="InterPro" id="IPR011991">
    <property type="entry name" value="ArsR-like_HTH"/>
</dbReference>
<keyword evidence="1" id="KW-0805">Transcription regulation</keyword>
<keyword evidence="6" id="KW-1185">Reference proteome</keyword>
<evidence type="ECO:0000313" key="5">
    <source>
        <dbReference type="EMBL" id="MFC6088805.1"/>
    </source>
</evidence>
<dbReference type="PANTHER" id="PTHR43132">
    <property type="entry name" value="ARSENICAL RESISTANCE OPERON REPRESSOR ARSR-RELATED"/>
    <property type="match status" value="1"/>
</dbReference>
<keyword evidence="3" id="KW-0804">Transcription</keyword>
<reference evidence="6" key="1">
    <citation type="journal article" date="2019" name="Int. J. Syst. Evol. Microbiol.">
        <title>The Global Catalogue of Microorganisms (GCM) 10K type strain sequencing project: providing services to taxonomists for standard genome sequencing and annotation.</title>
        <authorList>
            <consortium name="The Broad Institute Genomics Platform"/>
            <consortium name="The Broad Institute Genome Sequencing Center for Infectious Disease"/>
            <person name="Wu L."/>
            <person name="Ma J."/>
        </authorList>
    </citation>
    <scope>NUCLEOTIDE SEQUENCE [LARGE SCALE GENOMIC DNA]</scope>
    <source>
        <strain evidence="6">CGMCC 4.7246</strain>
    </source>
</reference>
<dbReference type="InterPro" id="IPR001845">
    <property type="entry name" value="HTH_ArsR_DNA-bd_dom"/>
</dbReference>
<feature type="domain" description="HTH arsR-type" evidence="4">
    <location>
        <begin position="183"/>
        <end position="257"/>
    </location>
</feature>
<evidence type="ECO:0000313" key="6">
    <source>
        <dbReference type="Proteomes" id="UP001596220"/>
    </source>
</evidence>
<organism evidence="5 6">
    <name type="scientific">Saccharothrix lopnurensis</name>
    <dbReference type="NCBI Taxonomy" id="1670621"/>
    <lineage>
        <taxon>Bacteria</taxon>
        <taxon>Bacillati</taxon>
        <taxon>Actinomycetota</taxon>
        <taxon>Actinomycetes</taxon>
        <taxon>Pseudonocardiales</taxon>
        <taxon>Pseudonocardiaceae</taxon>
        <taxon>Saccharothrix</taxon>
    </lineage>
</organism>
<dbReference type="Proteomes" id="UP001596220">
    <property type="component" value="Unassembled WGS sequence"/>
</dbReference>
<dbReference type="EMBL" id="JBHSQO010000004">
    <property type="protein sequence ID" value="MFC6088805.1"/>
    <property type="molecule type" value="Genomic_DNA"/>
</dbReference>
<comment type="caution">
    <text evidence="5">The sequence shown here is derived from an EMBL/GenBank/DDBJ whole genome shotgun (WGS) entry which is preliminary data.</text>
</comment>
<dbReference type="InterPro" id="IPR036388">
    <property type="entry name" value="WH-like_DNA-bd_sf"/>
</dbReference>
<evidence type="ECO:0000256" key="1">
    <source>
        <dbReference type="ARBA" id="ARBA00023015"/>
    </source>
</evidence>
<sequence>MDFDPVWEVIGSVQVLRHGGGGVFFERWRCDLREQVARDRELRAAVHALIAVATRLIRFPDLPVPVPDEQALYSRHAVEPYEEVIGAAVRLEATTRAQAHLSRGTEGLLTGFGPTMTWAPPVLAVDHHVERDLRLEGRGLLLVPCCFWPTRPVVVARPRAQPVLVFPVTPEARLTAAGAGAGDSLKALLGPTRAAILRSVLDHGTSTHLARTNHISPATVSHHTTVLREAGLITTRRVANHAVHAITPLGLRLLARG</sequence>
<dbReference type="PANTHER" id="PTHR43132:SF8">
    <property type="entry name" value="HTH-TYPE TRANSCRIPTIONAL REGULATOR KMTR"/>
    <property type="match status" value="1"/>
</dbReference>
<gene>
    <name evidence="5" type="ORF">ACFP3R_05925</name>
</gene>
<dbReference type="InterPro" id="IPR051011">
    <property type="entry name" value="Metal_resp_trans_reg"/>
</dbReference>
<dbReference type="Gene3D" id="1.10.10.10">
    <property type="entry name" value="Winged helix-like DNA-binding domain superfamily/Winged helix DNA-binding domain"/>
    <property type="match status" value="1"/>
</dbReference>
<accession>A0ABW1P159</accession>
<dbReference type="Pfam" id="PF01022">
    <property type="entry name" value="HTH_5"/>
    <property type="match status" value="1"/>
</dbReference>
<evidence type="ECO:0000259" key="4">
    <source>
        <dbReference type="SMART" id="SM00418"/>
    </source>
</evidence>
<dbReference type="SUPFAM" id="SSF46785">
    <property type="entry name" value="Winged helix' DNA-binding domain"/>
    <property type="match status" value="1"/>
</dbReference>
<proteinExistence type="predicted"/>
<dbReference type="RefSeq" id="WP_380633591.1">
    <property type="nucleotide sequence ID" value="NZ_JBHSQO010000004.1"/>
</dbReference>
<protein>
    <submittedName>
        <fullName evidence="5">ArsR/SmtB family transcription factor</fullName>
    </submittedName>
</protein>
<dbReference type="CDD" id="cd00090">
    <property type="entry name" value="HTH_ARSR"/>
    <property type="match status" value="1"/>
</dbReference>
<dbReference type="PRINTS" id="PR00778">
    <property type="entry name" value="HTHARSR"/>
</dbReference>